<organism evidence="1 2">
    <name type="scientific">Acorus gramineus</name>
    <name type="common">Dwarf sweet flag</name>
    <dbReference type="NCBI Taxonomy" id="55184"/>
    <lineage>
        <taxon>Eukaryota</taxon>
        <taxon>Viridiplantae</taxon>
        <taxon>Streptophyta</taxon>
        <taxon>Embryophyta</taxon>
        <taxon>Tracheophyta</taxon>
        <taxon>Spermatophyta</taxon>
        <taxon>Magnoliopsida</taxon>
        <taxon>Liliopsida</taxon>
        <taxon>Acoraceae</taxon>
        <taxon>Acorus</taxon>
    </lineage>
</organism>
<comment type="caution">
    <text evidence="1">The sequence shown here is derived from an EMBL/GenBank/DDBJ whole genome shotgun (WGS) entry which is preliminary data.</text>
</comment>
<dbReference type="Proteomes" id="UP001179952">
    <property type="component" value="Unassembled WGS sequence"/>
</dbReference>
<reference evidence="1" key="2">
    <citation type="submission" date="2023-06" db="EMBL/GenBank/DDBJ databases">
        <authorList>
            <person name="Ma L."/>
            <person name="Liu K.-W."/>
            <person name="Li Z."/>
            <person name="Hsiao Y.-Y."/>
            <person name="Qi Y."/>
            <person name="Fu T."/>
            <person name="Tang G."/>
            <person name="Zhang D."/>
            <person name="Sun W.-H."/>
            <person name="Liu D.-K."/>
            <person name="Li Y."/>
            <person name="Chen G.-Z."/>
            <person name="Liu X.-D."/>
            <person name="Liao X.-Y."/>
            <person name="Jiang Y.-T."/>
            <person name="Yu X."/>
            <person name="Hao Y."/>
            <person name="Huang J."/>
            <person name="Zhao X.-W."/>
            <person name="Ke S."/>
            <person name="Chen Y.-Y."/>
            <person name="Wu W.-L."/>
            <person name="Hsu J.-L."/>
            <person name="Lin Y.-F."/>
            <person name="Huang M.-D."/>
            <person name="Li C.-Y."/>
            <person name="Huang L."/>
            <person name="Wang Z.-W."/>
            <person name="Zhao X."/>
            <person name="Zhong W.-Y."/>
            <person name="Peng D.-H."/>
            <person name="Ahmad S."/>
            <person name="Lan S."/>
            <person name="Zhang J.-S."/>
            <person name="Tsai W.-C."/>
            <person name="Van De Peer Y."/>
            <person name="Liu Z.-J."/>
        </authorList>
    </citation>
    <scope>NUCLEOTIDE SEQUENCE</scope>
    <source>
        <strain evidence="1">SCP</strain>
        <tissue evidence="1">Leaves</tissue>
    </source>
</reference>
<evidence type="ECO:0000313" key="2">
    <source>
        <dbReference type="Proteomes" id="UP001179952"/>
    </source>
</evidence>
<name>A0AAV9B986_ACOGR</name>
<keyword evidence="2" id="KW-1185">Reference proteome</keyword>
<dbReference type="EMBL" id="JAUJYN010000004">
    <property type="protein sequence ID" value="KAK1273012.1"/>
    <property type="molecule type" value="Genomic_DNA"/>
</dbReference>
<accession>A0AAV9B986</accession>
<sequence>MWIKACPATTTVSAVESASATTIVSTADRVRQDKLLCPPRHYPLHIATTEGQRRATNVDETEISSARLDIIPSASRARTASASAHVTWLTCPSDARGGPRVPC</sequence>
<gene>
    <name evidence="1" type="ORF">QJS04_geneDACA021895</name>
</gene>
<protein>
    <submittedName>
        <fullName evidence="1">Uncharacterized protein</fullName>
    </submittedName>
</protein>
<evidence type="ECO:0000313" key="1">
    <source>
        <dbReference type="EMBL" id="KAK1273012.1"/>
    </source>
</evidence>
<reference evidence="1" key="1">
    <citation type="journal article" date="2023" name="Nat. Commun.">
        <title>Diploid and tetraploid genomes of Acorus and the evolution of monocots.</title>
        <authorList>
            <person name="Ma L."/>
            <person name="Liu K.W."/>
            <person name="Li Z."/>
            <person name="Hsiao Y.Y."/>
            <person name="Qi Y."/>
            <person name="Fu T."/>
            <person name="Tang G.D."/>
            <person name="Zhang D."/>
            <person name="Sun W.H."/>
            <person name="Liu D.K."/>
            <person name="Li Y."/>
            <person name="Chen G.Z."/>
            <person name="Liu X.D."/>
            <person name="Liao X.Y."/>
            <person name="Jiang Y.T."/>
            <person name="Yu X."/>
            <person name="Hao Y."/>
            <person name="Huang J."/>
            <person name="Zhao X.W."/>
            <person name="Ke S."/>
            <person name="Chen Y.Y."/>
            <person name="Wu W.L."/>
            <person name="Hsu J.L."/>
            <person name="Lin Y.F."/>
            <person name="Huang M.D."/>
            <person name="Li C.Y."/>
            <person name="Huang L."/>
            <person name="Wang Z.W."/>
            <person name="Zhao X."/>
            <person name="Zhong W.Y."/>
            <person name="Peng D.H."/>
            <person name="Ahmad S."/>
            <person name="Lan S."/>
            <person name="Zhang J.S."/>
            <person name="Tsai W.C."/>
            <person name="Van de Peer Y."/>
            <person name="Liu Z.J."/>
        </authorList>
    </citation>
    <scope>NUCLEOTIDE SEQUENCE</scope>
    <source>
        <strain evidence="1">SCP</strain>
    </source>
</reference>
<dbReference type="AlphaFoldDB" id="A0AAV9B986"/>
<proteinExistence type="predicted"/>